<sequence>MEFYAGLDVSLRAMNVWVVDGRQRRPETTLETSPDATKLCLAKWRAQRKRVGLDAFSYSASLFTALSEKVVPVICIETGRAKPSPNAMLNKTDRNDANGIAQMMGTRWFRGVEVR</sequence>
<gene>
    <name evidence="1" type="ORF">AB8Z38_17990</name>
</gene>
<dbReference type="EMBL" id="CP165734">
    <property type="protein sequence ID" value="XDV60981.1"/>
    <property type="molecule type" value="Genomic_DNA"/>
</dbReference>
<evidence type="ECO:0000313" key="1">
    <source>
        <dbReference type="EMBL" id="XDV60981.1"/>
    </source>
</evidence>
<protein>
    <recommendedName>
        <fullName evidence="2">Transposase IS111A/IS1328/IS1533 N-terminal domain-containing protein</fullName>
    </recommendedName>
</protein>
<reference evidence="1" key="1">
    <citation type="submission" date="2024-08" db="EMBL/GenBank/DDBJ databases">
        <authorList>
            <person name="Chaddad Z."/>
            <person name="Lamrabet M."/>
            <person name="Bouhnik O."/>
            <person name="Alami S."/>
            <person name="Wipf D."/>
            <person name="Courty P.E."/>
            <person name="Missbah El Idrissi M."/>
        </authorList>
    </citation>
    <scope>NUCLEOTIDE SEQUENCE</scope>
    <source>
        <strain evidence="1">LLZ17</strain>
    </source>
</reference>
<name>A0AB39XVZ4_9BRAD</name>
<proteinExistence type="predicted"/>
<organism evidence="1">
    <name type="scientific">Bradyrhizobium sp. LLZ17</name>
    <dbReference type="NCBI Taxonomy" id="3239388"/>
    <lineage>
        <taxon>Bacteria</taxon>
        <taxon>Pseudomonadati</taxon>
        <taxon>Pseudomonadota</taxon>
        <taxon>Alphaproteobacteria</taxon>
        <taxon>Hyphomicrobiales</taxon>
        <taxon>Nitrobacteraceae</taxon>
        <taxon>Bradyrhizobium</taxon>
    </lineage>
</organism>
<dbReference type="RefSeq" id="WP_369726325.1">
    <property type="nucleotide sequence ID" value="NZ_CP165734.1"/>
</dbReference>
<dbReference type="AlphaFoldDB" id="A0AB39XVZ4"/>
<accession>A0AB39XVZ4</accession>
<evidence type="ECO:0008006" key="2">
    <source>
        <dbReference type="Google" id="ProtNLM"/>
    </source>
</evidence>